<reference evidence="2" key="1">
    <citation type="submission" date="2025-08" db="UniProtKB">
        <authorList>
            <consortium name="Ensembl"/>
        </authorList>
    </citation>
    <scope>IDENTIFICATION</scope>
</reference>
<dbReference type="Gene3D" id="3.10.100.10">
    <property type="entry name" value="Mannose-Binding Protein A, subunit A"/>
    <property type="match status" value="1"/>
</dbReference>
<dbReference type="Pfam" id="PF00059">
    <property type="entry name" value="Lectin_C"/>
    <property type="match status" value="1"/>
</dbReference>
<dbReference type="PANTHER" id="PTHR45784">
    <property type="entry name" value="C-TYPE LECTIN DOMAIN FAMILY 20 MEMBER A-RELATED"/>
    <property type="match status" value="1"/>
</dbReference>
<dbReference type="InterPro" id="IPR016186">
    <property type="entry name" value="C-type_lectin-like/link_sf"/>
</dbReference>
<proteinExistence type="predicted"/>
<reference evidence="2" key="2">
    <citation type="submission" date="2025-09" db="UniProtKB">
        <authorList>
            <consortium name="Ensembl"/>
        </authorList>
    </citation>
    <scope>IDENTIFICATION</scope>
</reference>
<organism evidence="2 3">
    <name type="scientific">Salarias fasciatus</name>
    <name type="common">Jewelled blenny</name>
    <name type="synonym">Blennius fasciatus</name>
    <dbReference type="NCBI Taxonomy" id="181472"/>
    <lineage>
        <taxon>Eukaryota</taxon>
        <taxon>Metazoa</taxon>
        <taxon>Chordata</taxon>
        <taxon>Craniata</taxon>
        <taxon>Vertebrata</taxon>
        <taxon>Euteleostomi</taxon>
        <taxon>Actinopterygii</taxon>
        <taxon>Neopterygii</taxon>
        <taxon>Teleostei</taxon>
        <taxon>Neoteleostei</taxon>
        <taxon>Acanthomorphata</taxon>
        <taxon>Ovalentaria</taxon>
        <taxon>Blenniimorphae</taxon>
        <taxon>Blenniiformes</taxon>
        <taxon>Blennioidei</taxon>
        <taxon>Blenniidae</taxon>
        <taxon>Salariinae</taxon>
        <taxon>Salarias</taxon>
    </lineage>
</organism>
<name>A0A672FV55_SALFA</name>
<evidence type="ECO:0000259" key="1">
    <source>
        <dbReference type="PROSITE" id="PS50041"/>
    </source>
</evidence>
<dbReference type="InParanoid" id="A0A672FV55"/>
<feature type="domain" description="C-type lectin" evidence="1">
    <location>
        <begin position="55"/>
        <end position="146"/>
    </location>
</feature>
<dbReference type="PROSITE" id="PS50041">
    <property type="entry name" value="C_TYPE_LECTIN_2"/>
    <property type="match status" value="1"/>
</dbReference>
<dbReference type="InterPro" id="IPR016187">
    <property type="entry name" value="CTDL_fold"/>
</dbReference>
<dbReference type="PANTHER" id="PTHR45784:SF3">
    <property type="entry name" value="C-TYPE LECTIN DOMAIN FAMILY 4 MEMBER K-LIKE-RELATED"/>
    <property type="match status" value="1"/>
</dbReference>
<dbReference type="SUPFAM" id="SSF56436">
    <property type="entry name" value="C-type lectin-like"/>
    <property type="match status" value="1"/>
</dbReference>
<evidence type="ECO:0000313" key="3">
    <source>
        <dbReference type="Proteomes" id="UP000472267"/>
    </source>
</evidence>
<dbReference type="AlphaFoldDB" id="A0A672FV55"/>
<protein>
    <recommendedName>
        <fullName evidence="1">C-type lectin domain-containing protein</fullName>
    </recommendedName>
</protein>
<dbReference type="Proteomes" id="UP000472267">
    <property type="component" value="Unassembled WGS sequence"/>
</dbReference>
<dbReference type="Ensembl" id="ENSSFAT00005002730.1">
    <property type="protein sequence ID" value="ENSSFAP00005002514.1"/>
    <property type="gene ID" value="ENSSFAG00005001796.1"/>
</dbReference>
<accession>A0A672FV55</accession>
<dbReference type="InterPro" id="IPR001304">
    <property type="entry name" value="C-type_lectin-like"/>
</dbReference>
<sequence>MGVAAHQGEVSTDSAGCSDNCVQKVCDGWGVDGLVIIGLRKPQRQVSRSSVTPRFFLMDMKLSKSNAQRHCRRNFTDLASVTNEAENEELKSLTAGVGHWISLFRAPWKWPDESHMSFSKWNATLEEPNGGIQTPCVTVRRGAAAWIWSRVLPSGWPTAWAPLWWSGSTPDARRWFATC</sequence>
<keyword evidence="3" id="KW-1185">Reference proteome</keyword>
<evidence type="ECO:0000313" key="2">
    <source>
        <dbReference type="Ensembl" id="ENSSFAP00005002514.1"/>
    </source>
</evidence>